<dbReference type="Pfam" id="PF00092">
    <property type="entry name" value="VWA"/>
    <property type="match status" value="1"/>
</dbReference>
<dbReference type="Proteomes" id="UP000621307">
    <property type="component" value="Unassembled WGS sequence"/>
</dbReference>
<name>A0ABR8B9X8_9NOSO</name>
<gene>
    <name evidence="2" type="ORF">H6G14_00055</name>
</gene>
<organism evidence="2 3">
    <name type="scientific">Nostoc parmelioides FACHB-3921</name>
    <dbReference type="NCBI Taxonomy" id="2692909"/>
    <lineage>
        <taxon>Bacteria</taxon>
        <taxon>Bacillati</taxon>
        <taxon>Cyanobacteriota</taxon>
        <taxon>Cyanophyceae</taxon>
        <taxon>Nostocales</taxon>
        <taxon>Nostocaceae</taxon>
        <taxon>Nostoc</taxon>
    </lineage>
</organism>
<feature type="domain" description="VWFA" evidence="1">
    <location>
        <begin position="40"/>
        <end position="219"/>
    </location>
</feature>
<dbReference type="InterPro" id="IPR002035">
    <property type="entry name" value="VWF_A"/>
</dbReference>
<protein>
    <submittedName>
        <fullName evidence="2">VWA domain-containing protein</fullName>
    </submittedName>
</protein>
<dbReference type="PANTHER" id="PTHR10579">
    <property type="entry name" value="CALCIUM-ACTIVATED CHLORIDE CHANNEL REGULATOR"/>
    <property type="match status" value="1"/>
</dbReference>
<keyword evidence="3" id="KW-1185">Reference proteome</keyword>
<dbReference type="PANTHER" id="PTHR10579:SF43">
    <property type="entry name" value="ZINC FINGER (C3HC4-TYPE RING FINGER) FAMILY PROTEIN"/>
    <property type="match status" value="1"/>
</dbReference>
<dbReference type="SMART" id="SM00327">
    <property type="entry name" value="VWA"/>
    <property type="match status" value="1"/>
</dbReference>
<dbReference type="EMBL" id="JACJQL010000001">
    <property type="protein sequence ID" value="MBD2249700.1"/>
    <property type="molecule type" value="Genomic_DNA"/>
</dbReference>
<dbReference type="RefSeq" id="WP_190565134.1">
    <property type="nucleotide sequence ID" value="NZ_JACJQL010000001.1"/>
</dbReference>
<dbReference type="PROSITE" id="PS50234">
    <property type="entry name" value="VWFA"/>
    <property type="match status" value="1"/>
</dbReference>
<dbReference type="InterPro" id="IPR036465">
    <property type="entry name" value="vWFA_dom_sf"/>
</dbReference>
<proteinExistence type="predicted"/>
<dbReference type="CDD" id="cd01465">
    <property type="entry name" value="vWA_subgroup"/>
    <property type="match status" value="1"/>
</dbReference>
<reference evidence="2 3" key="1">
    <citation type="journal article" date="2020" name="ISME J.">
        <title>Comparative genomics reveals insights into cyanobacterial evolution and habitat adaptation.</title>
        <authorList>
            <person name="Chen M.Y."/>
            <person name="Teng W.K."/>
            <person name="Zhao L."/>
            <person name="Hu C.X."/>
            <person name="Zhou Y.K."/>
            <person name="Han B.P."/>
            <person name="Song L.R."/>
            <person name="Shu W.S."/>
        </authorList>
    </citation>
    <scope>NUCLEOTIDE SEQUENCE [LARGE SCALE GENOMIC DNA]</scope>
    <source>
        <strain evidence="2 3">FACHB-3921</strain>
    </source>
</reference>
<dbReference type="SUPFAM" id="SSF53300">
    <property type="entry name" value="vWA-like"/>
    <property type="match status" value="1"/>
</dbReference>
<evidence type="ECO:0000313" key="3">
    <source>
        <dbReference type="Proteomes" id="UP000621307"/>
    </source>
</evidence>
<evidence type="ECO:0000313" key="2">
    <source>
        <dbReference type="EMBL" id="MBD2249700.1"/>
    </source>
</evidence>
<accession>A0ABR8B9X8</accession>
<dbReference type="InterPro" id="IPR051266">
    <property type="entry name" value="CLCR"/>
</dbReference>
<sequence>MVKTSYEFDQPILPAGFSLKANILLRFRAEIPESPRRNLNLSLVIDRSGSMAGAALHHALKAAESVVDQLEPKDILSVVVYDDAVDTVVSPQPVTDKPALKKSIRQVRAGGITNLSGGWLKGCEYVKNQLDPQKINRVLLLTDGHANMGIQDPKILTATSAQKAEEGITTTTLGFAQGFNEDLLIGMARAANGNFYFIQSIDEAAEVFSIELDSLRAVVGQNLKVTLELADGITLVDTLSLAKVSQNEAGQPVITLGELYEGEDKLLGLSLMISSAQVGNLPVMKLHYSADVVQNDVIQSVSGTTDVIAKVGTIEESALASSSHIILDLSRLTIAKAKETALELAEHGQHQAAEKTLRDLVQYLRDQGLNENFEIAEEIDQLEYFAGRIAQQALGNAGRKELRDQSYQTMTRNRGDLAGRGVTAGDEVYAMPVVNEIGTGVELACVREGGKLRIKVISDGYDQTKNVQFPRSIRAEGARYIVEGLELSSNGSFYRVVGKVSRFAKPGETDIFVAPRQSRSTSTSKASKAPATAADLPTTDTIDHGVLIQCVKDGSKLRARVVSDGYEPDWNMRFPRSIREEGMLYVVEEVKTAPDGKSYIASGEIKRFLQPNITN</sequence>
<comment type="caution">
    <text evidence="2">The sequence shown here is derived from an EMBL/GenBank/DDBJ whole genome shotgun (WGS) entry which is preliminary data.</text>
</comment>
<evidence type="ECO:0000259" key="1">
    <source>
        <dbReference type="PROSITE" id="PS50234"/>
    </source>
</evidence>
<dbReference type="Gene3D" id="3.40.50.410">
    <property type="entry name" value="von Willebrand factor, type A domain"/>
    <property type="match status" value="1"/>
</dbReference>